<evidence type="ECO:0000313" key="2">
    <source>
        <dbReference type="Proteomes" id="UP000235731"/>
    </source>
</evidence>
<name>A0A2N7PHZ2_9BACT</name>
<dbReference type="Proteomes" id="UP000235731">
    <property type="component" value="Unassembled WGS sequence"/>
</dbReference>
<sequence>MKYLLALIVGIFLFINVKGLSAYPVTRTLEFTANKVEVLYNGKKILAEGDVILEKENFLLYAERALYDPQRELLELENFKLFDFTQNATILGEKAQLDIRNGEIY</sequence>
<organism evidence="1 2">
    <name type="scientific">Caldimicrobium thiodismutans</name>
    <dbReference type="NCBI Taxonomy" id="1653476"/>
    <lineage>
        <taxon>Bacteria</taxon>
        <taxon>Pseudomonadati</taxon>
        <taxon>Thermodesulfobacteriota</taxon>
        <taxon>Thermodesulfobacteria</taxon>
        <taxon>Thermodesulfobacteriales</taxon>
        <taxon>Thermodesulfobacteriaceae</taxon>
        <taxon>Caldimicrobium</taxon>
    </lineage>
</organism>
<comment type="caution">
    <text evidence="1">The sequence shown here is derived from an EMBL/GenBank/DDBJ whole genome shotgun (WGS) entry which is preliminary data.</text>
</comment>
<dbReference type="AlphaFoldDB" id="A0A2N7PHZ2"/>
<gene>
    <name evidence="1" type="ORF">C0197_06575</name>
</gene>
<protein>
    <recommendedName>
        <fullName evidence="3">Organic solvent tolerance-like N-terminal domain-containing protein</fullName>
    </recommendedName>
</protein>
<accession>A0A2N7PHZ2</accession>
<feature type="non-terminal residue" evidence="1">
    <location>
        <position position="105"/>
    </location>
</feature>
<proteinExistence type="predicted"/>
<dbReference type="EMBL" id="PNIE01000100">
    <property type="protein sequence ID" value="PMP60744.1"/>
    <property type="molecule type" value="Genomic_DNA"/>
</dbReference>
<evidence type="ECO:0008006" key="3">
    <source>
        <dbReference type="Google" id="ProtNLM"/>
    </source>
</evidence>
<reference evidence="1 2" key="1">
    <citation type="submission" date="2018-01" db="EMBL/GenBank/DDBJ databases">
        <title>Metagenomic assembled genomes from two thermal pools in the Uzon Caldera, Kamchatka, Russia.</title>
        <authorList>
            <person name="Wilkins L."/>
            <person name="Ettinger C."/>
        </authorList>
    </citation>
    <scope>NUCLEOTIDE SEQUENCE [LARGE SCALE GENOMIC DNA]</scope>
    <source>
        <strain evidence="1">ZAV-15</strain>
    </source>
</reference>
<evidence type="ECO:0000313" key="1">
    <source>
        <dbReference type="EMBL" id="PMP60744.1"/>
    </source>
</evidence>